<dbReference type="Pfam" id="PF02752">
    <property type="entry name" value="Arrestin_C"/>
    <property type="match status" value="1"/>
</dbReference>
<dbReference type="Proteomes" id="UP000472265">
    <property type="component" value="Chromosome 5"/>
</dbReference>
<gene>
    <name evidence="4" type="primary">LOC115582141</name>
</gene>
<dbReference type="AlphaFoldDB" id="A0A671TDT4"/>
<dbReference type="Gene3D" id="2.60.40.640">
    <property type="match status" value="2"/>
</dbReference>
<protein>
    <submittedName>
        <fullName evidence="4">Arrestin domain-containing protein 3-like</fullName>
    </submittedName>
</protein>
<dbReference type="Ensembl" id="ENSSAUT00010000424.1">
    <property type="protein sequence ID" value="ENSSAUP00010000393.1"/>
    <property type="gene ID" value="ENSSAUG00010000228.1"/>
</dbReference>
<proteinExistence type="inferred from homology"/>
<dbReference type="InterPro" id="IPR014756">
    <property type="entry name" value="Ig_E-set"/>
</dbReference>
<evidence type="ECO:0000256" key="1">
    <source>
        <dbReference type="ARBA" id="ARBA00005298"/>
    </source>
</evidence>
<dbReference type="SUPFAM" id="SSF81296">
    <property type="entry name" value="E set domains"/>
    <property type="match status" value="2"/>
</dbReference>
<keyword evidence="5" id="KW-1185">Reference proteome</keyword>
<name>A0A671TDT4_SPAAU</name>
<dbReference type="OrthoDB" id="2333384at2759"/>
<reference evidence="4" key="2">
    <citation type="submission" date="2025-08" db="UniProtKB">
        <authorList>
            <consortium name="Ensembl"/>
        </authorList>
    </citation>
    <scope>IDENTIFICATION</scope>
</reference>
<dbReference type="GO" id="GO:0005737">
    <property type="term" value="C:cytoplasm"/>
    <property type="evidence" value="ECO:0007669"/>
    <property type="project" value="TreeGrafter"/>
</dbReference>
<evidence type="ECO:0000256" key="2">
    <source>
        <dbReference type="SAM" id="MobiDB-lite"/>
    </source>
</evidence>
<dbReference type="InParanoid" id="A0A671TDT4"/>
<dbReference type="InterPro" id="IPR011021">
    <property type="entry name" value="Arrestin-like_N"/>
</dbReference>
<dbReference type="InterPro" id="IPR050357">
    <property type="entry name" value="Arrestin_domain-protein"/>
</dbReference>
<comment type="similarity">
    <text evidence="1">Belongs to the arrestin family.</text>
</comment>
<reference evidence="4" key="3">
    <citation type="submission" date="2025-09" db="UniProtKB">
        <authorList>
            <consortium name="Ensembl"/>
        </authorList>
    </citation>
    <scope>IDENTIFICATION</scope>
</reference>
<evidence type="ECO:0000313" key="5">
    <source>
        <dbReference type="Proteomes" id="UP000472265"/>
    </source>
</evidence>
<dbReference type="SMART" id="SM01017">
    <property type="entry name" value="Arrestin_C"/>
    <property type="match status" value="1"/>
</dbReference>
<dbReference type="PANTHER" id="PTHR11188">
    <property type="entry name" value="ARRESTIN DOMAIN CONTAINING PROTEIN"/>
    <property type="match status" value="1"/>
</dbReference>
<sequence>MTCGLKNRLNKIWMPEFRYKQCRTACFGIYDALSFFLFSQEILICSLCFSFCRMTINNFSIEYDAINSKNTFTNGDTINGRIIVETSKETKIQSLVFIAQGRAQVVWHEHYGQYAHYVYWANEKYYDVKHHILREARQDGTEVIGKGRHVFPFSFQIPDRNIPSSFKDSVGKVVHKLKAELKQSMKLSKKAKTHFTFVSKADMDIPGLMEPQYGSKDKSLAVFGSGKVWMDVHTKRMGYKQGKDLQVKVEIRNHSTRPVKPKFLLYEKKSYFAQGHRKVCTKKILKEKIEAIAPSSNKTVTQVITIPRELPPSILNCSIFKLEYRLKIHLNIKCASNPEIKFPIVVLPAFEVPTEKQPPPSSGFGFEAFRSPDQAAGSMALRQQPAPGQQPVPRLQVAPQPVDPPPAYGAHAMYPSYPDSGKYQDAL</sequence>
<organism evidence="4 5">
    <name type="scientific">Sparus aurata</name>
    <name type="common">Gilthead sea bream</name>
    <dbReference type="NCBI Taxonomy" id="8175"/>
    <lineage>
        <taxon>Eukaryota</taxon>
        <taxon>Metazoa</taxon>
        <taxon>Chordata</taxon>
        <taxon>Craniata</taxon>
        <taxon>Vertebrata</taxon>
        <taxon>Euteleostomi</taxon>
        <taxon>Actinopterygii</taxon>
        <taxon>Neopterygii</taxon>
        <taxon>Teleostei</taxon>
        <taxon>Neoteleostei</taxon>
        <taxon>Acanthomorphata</taxon>
        <taxon>Eupercaria</taxon>
        <taxon>Spariformes</taxon>
        <taxon>Sparidae</taxon>
        <taxon>Sparus</taxon>
    </lineage>
</organism>
<feature type="region of interest" description="Disordered" evidence="2">
    <location>
        <begin position="375"/>
        <end position="427"/>
    </location>
</feature>
<dbReference type="Pfam" id="PF00339">
    <property type="entry name" value="Arrestin_N"/>
    <property type="match status" value="1"/>
</dbReference>
<evidence type="ECO:0000259" key="3">
    <source>
        <dbReference type="SMART" id="SM01017"/>
    </source>
</evidence>
<accession>A0A671TDT4</accession>
<dbReference type="InterPro" id="IPR014752">
    <property type="entry name" value="Arrestin-like_C"/>
</dbReference>
<dbReference type="GO" id="GO:0015031">
    <property type="term" value="P:protein transport"/>
    <property type="evidence" value="ECO:0007669"/>
    <property type="project" value="TreeGrafter"/>
</dbReference>
<reference evidence="4" key="1">
    <citation type="submission" date="2021-04" db="EMBL/GenBank/DDBJ databases">
        <authorList>
            <consortium name="Wellcome Sanger Institute Data Sharing"/>
        </authorList>
    </citation>
    <scope>NUCLEOTIDE SEQUENCE [LARGE SCALE GENOMIC DNA]</scope>
</reference>
<evidence type="ECO:0000313" key="4">
    <source>
        <dbReference type="Ensembl" id="ENSSAUP00010000393.1"/>
    </source>
</evidence>
<dbReference type="PANTHER" id="PTHR11188:SF135">
    <property type="entry name" value="ARRESTIN DOMAIN CONTAINING 3-LIKE-RELATED"/>
    <property type="match status" value="1"/>
</dbReference>
<dbReference type="GO" id="GO:0007399">
    <property type="term" value="P:nervous system development"/>
    <property type="evidence" value="ECO:0007669"/>
    <property type="project" value="UniProtKB-ARBA"/>
</dbReference>
<dbReference type="GO" id="GO:0005886">
    <property type="term" value="C:plasma membrane"/>
    <property type="evidence" value="ECO:0007669"/>
    <property type="project" value="TreeGrafter"/>
</dbReference>
<dbReference type="GeneTree" id="ENSGT00940000165930"/>
<feature type="domain" description="Arrestin C-terminal-like" evidence="3">
    <location>
        <begin position="224"/>
        <end position="349"/>
    </location>
</feature>
<dbReference type="InterPro" id="IPR011022">
    <property type="entry name" value="Arrestin_C-like"/>
</dbReference>